<dbReference type="AlphaFoldDB" id="A0A3A8PH70"/>
<accession>A0A3A8PH70</accession>
<organism evidence="2 3">
    <name type="scientific">Corallococcus aberystwythensis</name>
    <dbReference type="NCBI Taxonomy" id="2316722"/>
    <lineage>
        <taxon>Bacteria</taxon>
        <taxon>Pseudomonadati</taxon>
        <taxon>Myxococcota</taxon>
        <taxon>Myxococcia</taxon>
        <taxon>Myxococcales</taxon>
        <taxon>Cystobacterineae</taxon>
        <taxon>Myxococcaceae</taxon>
        <taxon>Corallococcus</taxon>
    </lineage>
</organism>
<name>A0A3A8PH70_9BACT</name>
<sequence>MKRPLSLLAFALASLLSGGCDAPDVVPTADGRQHTRSARIEGSLVVQSRARGNAIVFLYDAANPPPPAGSGRPLAFTVVTAAELFGASMGDSSTGPFTAPFALSLVEPGRYLLRGFIDTDTCRSVPQPCHVSDFNPWYGVTSEPNAGDVGGGAVDPANGATRILEVTADADGWPQPLTGVSVSFADSATVPFDRPAFQTADAREFNPATTPTKLLTLTPQPLTGAVDQRPPGAGSGGFWVQLADANKDGIPDDANGDGQPDIAWPRVVVRKLAEGVTGYVDENDLDRDGRVDDEGVDYARVSGGPDEKPDVVVLAAGLVPDPLLAVLLDAEGKPRPQPVFVPQLLVAIRAQALDARDPAAPAPLAAVPPGRYSVTLVQSTGQTWRLPNELNPALAEAVGLPGVQSQAFVLEVP</sequence>
<reference evidence="3" key="1">
    <citation type="submission" date="2018-09" db="EMBL/GenBank/DDBJ databases">
        <authorList>
            <person name="Livingstone P.G."/>
            <person name="Whitworth D.E."/>
        </authorList>
    </citation>
    <scope>NUCLEOTIDE SEQUENCE [LARGE SCALE GENOMIC DNA]</scope>
    <source>
        <strain evidence="3">AB050A</strain>
    </source>
</reference>
<evidence type="ECO:0000256" key="1">
    <source>
        <dbReference type="SAM" id="SignalP"/>
    </source>
</evidence>
<keyword evidence="3" id="KW-1185">Reference proteome</keyword>
<dbReference type="OrthoDB" id="5496365at2"/>
<protein>
    <recommendedName>
        <fullName evidence="4">Lipoprotein</fullName>
    </recommendedName>
</protein>
<feature type="chain" id="PRO_5017441574" description="Lipoprotein" evidence="1">
    <location>
        <begin position="23"/>
        <end position="413"/>
    </location>
</feature>
<evidence type="ECO:0000313" key="3">
    <source>
        <dbReference type="Proteomes" id="UP000267003"/>
    </source>
</evidence>
<proteinExistence type="predicted"/>
<dbReference type="PROSITE" id="PS51257">
    <property type="entry name" value="PROKAR_LIPOPROTEIN"/>
    <property type="match status" value="1"/>
</dbReference>
<evidence type="ECO:0000313" key="2">
    <source>
        <dbReference type="EMBL" id="RKH55706.1"/>
    </source>
</evidence>
<keyword evidence="1" id="KW-0732">Signal</keyword>
<evidence type="ECO:0008006" key="4">
    <source>
        <dbReference type="Google" id="ProtNLM"/>
    </source>
</evidence>
<comment type="caution">
    <text evidence="2">The sequence shown here is derived from an EMBL/GenBank/DDBJ whole genome shotgun (WGS) entry which is preliminary data.</text>
</comment>
<dbReference type="EMBL" id="RAWK01000317">
    <property type="protein sequence ID" value="RKH55706.1"/>
    <property type="molecule type" value="Genomic_DNA"/>
</dbReference>
<feature type="signal peptide" evidence="1">
    <location>
        <begin position="1"/>
        <end position="22"/>
    </location>
</feature>
<gene>
    <name evidence="2" type="ORF">D7W81_35715</name>
</gene>
<dbReference type="Proteomes" id="UP000267003">
    <property type="component" value="Unassembled WGS sequence"/>
</dbReference>
<dbReference type="RefSeq" id="WP_120559859.1">
    <property type="nucleotide sequence ID" value="NZ_RAWK01000317.1"/>
</dbReference>